<dbReference type="GO" id="GO:0005739">
    <property type="term" value="C:mitochondrion"/>
    <property type="evidence" value="ECO:0007669"/>
    <property type="project" value="TreeGrafter"/>
</dbReference>
<reference evidence="16" key="1">
    <citation type="journal article" date="2019" name="Sci. Rep.">
        <title>Draft genome of Tanacetum cinerariifolium, the natural source of mosquito coil.</title>
        <authorList>
            <person name="Yamashiro T."/>
            <person name="Shiraishi A."/>
            <person name="Satake H."/>
            <person name="Nakayama K."/>
        </authorList>
    </citation>
    <scope>NUCLEOTIDE SEQUENCE</scope>
</reference>
<dbReference type="SUPFAM" id="SSF81452">
    <property type="entry name" value="Cytochrome c oxidase subunit III-like"/>
    <property type="match status" value="1"/>
</dbReference>
<dbReference type="PRINTS" id="PR01166">
    <property type="entry name" value="CYCOXIDASEII"/>
</dbReference>
<feature type="region of interest" description="Disordered" evidence="12">
    <location>
        <begin position="604"/>
        <end position="625"/>
    </location>
</feature>
<dbReference type="GO" id="GO:0000166">
    <property type="term" value="F:nucleotide binding"/>
    <property type="evidence" value="ECO:0007669"/>
    <property type="project" value="InterPro"/>
</dbReference>
<protein>
    <recommendedName>
        <fullName evidence="5 11">Cytochrome c oxidase subunit 3</fullName>
    </recommendedName>
</protein>
<dbReference type="GO" id="GO:0006123">
    <property type="term" value="P:mitochondrial electron transport, cytochrome c to oxygen"/>
    <property type="evidence" value="ECO:0007669"/>
    <property type="project" value="TreeGrafter"/>
</dbReference>
<feature type="domain" description="Heme-copper oxidase subunit III family profile" evidence="14">
    <location>
        <begin position="497"/>
        <end position="570"/>
    </location>
</feature>
<dbReference type="InterPro" id="IPR033945">
    <property type="entry name" value="Cyt_c_oxase_su3_dom"/>
</dbReference>
<dbReference type="PROSITE" id="PS50253">
    <property type="entry name" value="COX3"/>
    <property type="match status" value="1"/>
</dbReference>
<keyword evidence="8 13" id="KW-1133">Transmembrane helix</keyword>
<dbReference type="InterPro" id="IPR024791">
    <property type="entry name" value="Cyt_c/ubiquinol_Oxase_su3"/>
</dbReference>
<comment type="caution">
    <text evidence="16">The sequence shown here is derived from an EMBL/GenBank/DDBJ whole genome shotgun (WGS) entry which is preliminary data.</text>
</comment>
<comment type="catalytic activity">
    <reaction evidence="10">
        <text>4 Fe(II)-[cytochrome c] + O2 + 8 H(+)(in) = 4 Fe(III)-[cytochrome c] + 2 H2O + 4 H(+)(out)</text>
        <dbReference type="Rhea" id="RHEA:11436"/>
        <dbReference type="Rhea" id="RHEA-COMP:10350"/>
        <dbReference type="Rhea" id="RHEA-COMP:14399"/>
        <dbReference type="ChEBI" id="CHEBI:15377"/>
        <dbReference type="ChEBI" id="CHEBI:15378"/>
        <dbReference type="ChEBI" id="CHEBI:15379"/>
        <dbReference type="ChEBI" id="CHEBI:29033"/>
        <dbReference type="ChEBI" id="CHEBI:29034"/>
        <dbReference type="EC" id="7.1.1.9"/>
    </reaction>
    <physiologicalReaction direction="left-to-right" evidence="10">
        <dbReference type="Rhea" id="RHEA:11437"/>
    </physiologicalReaction>
</comment>
<comment type="cofactor">
    <cofactor evidence="1">
        <name>Cu cation</name>
        <dbReference type="ChEBI" id="CHEBI:23378"/>
    </cofactor>
</comment>
<feature type="compositionally biased region" description="Low complexity" evidence="12">
    <location>
        <begin position="277"/>
        <end position="288"/>
    </location>
</feature>
<dbReference type="GO" id="GO:0016020">
    <property type="term" value="C:membrane"/>
    <property type="evidence" value="ECO:0007669"/>
    <property type="project" value="UniProtKB-SubCell"/>
</dbReference>
<accession>A0A6L2NVR7</accession>
<dbReference type="Gene3D" id="1.20.120.80">
    <property type="entry name" value="Cytochrome c oxidase, subunit III, four-helix bundle"/>
    <property type="match status" value="1"/>
</dbReference>
<dbReference type="InterPro" id="IPR035973">
    <property type="entry name" value="Cyt_c_oxidase_su3-like_sf"/>
</dbReference>
<feature type="domain" description="Cytochrome oxidase subunit II copper A binding" evidence="15">
    <location>
        <begin position="377"/>
        <end position="559"/>
    </location>
</feature>
<evidence type="ECO:0000313" key="16">
    <source>
        <dbReference type="EMBL" id="GEU90290.1"/>
    </source>
</evidence>
<comment type="similarity">
    <text evidence="3 11">Belongs to the cytochrome c oxidase subunit 3 family.</text>
</comment>
<evidence type="ECO:0000256" key="4">
    <source>
        <dbReference type="ARBA" id="ARBA00011164"/>
    </source>
</evidence>
<dbReference type="SUPFAM" id="SSF56672">
    <property type="entry name" value="DNA/RNA polymerases"/>
    <property type="match status" value="1"/>
</dbReference>
<sequence length="687" mass="77187">MDSEFLGREVEKVIYNDKIIDVIFTVNGVKHSLGMDLNSVLKVHSDSEVNSQNSSSLAISAAITSYARIIMSKHKLDILNRGGKIYYSDTDSIVTDIELPSELVHNNELGKGLSEDHLQDSESSSLEENNDHTSLPNISIPDINRAYYVNSEDEIIPSDNADMSNEKGNTPRLKLMGIRISDSQEGKGRTITLGLYHAPKLHISLRVLGESLEDRCNHIELQKAVTGNHTISVTLKELVISKHSPEYNILLQDGKSGLINTEKLKMDIKSLLNPAPSSGSTNNSSSSSHTQHVSNLGHNSNHSHALHLVSQYDLSSFRRFGESLEHRCNQIALEKDIPFYYITSVTLRELGISKHSPEYNMLLQVFPRPAYGQTNFSSGLHSRNYGDSVVWSSRRTGRSPGAVSILFLFILMLINVRISELVTDNNNSVPLAAMIDFTNDDDEELEFDSYLVPESDLEEGQLRMLEVDNRVLLPELTHVRFIISSGDVIHSYACPALVELGVTITYSHHSIIQGNRNGALYGAFFTIVLALIFTGFQGVEYSVSSFTLSDGAYGSCFYFGTGFHGLHVIIVLISHEEEIAKEIDKVQEEYDELDDDMEEVMDSIHDEEESSDDEGETSELSRDLRSYKEEKQRFVDESAQFRNKVLHEEGDKRSERYMQLEVLEEVIQKDIQKTSKLMDEIPQEDPR</sequence>
<evidence type="ECO:0000259" key="15">
    <source>
        <dbReference type="PROSITE" id="PS50857"/>
    </source>
</evidence>
<gene>
    <name evidence="16" type="ORF">Tci_062268</name>
</gene>
<feature type="transmembrane region" description="Helical" evidence="13">
    <location>
        <begin position="551"/>
        <end position="573"/>
    </location>
</feature>
<evidence type="ECO:0000256" key="10">
    <source>
        <dbReference type="ARBA" id="ARBA00049512"/>
    </source>
</evidence>
<feature type="transmembrane region" description="Helical" evidence="13">
    <location>
        <begin position="519"/>
        <end position="539"/>
    </location>
</feature>
<feature type="compositionally biased region" description="Polar residues" evidence="12">
    <location>
        <begin position="289"/>
        <end position="300"/>
    </location>
</feature>
<feature type="region of interest" description="Disordered" evidence="12">
    <location>
        <begin position="113"/>
        <end position="137"/>
    </location>
</feature>
<dbReference type="Pfam" id="PF00510">
    <property type="entry name" value="COX3"/>
    <property type="match status" value="1"/>
</dbReference>
<keyword evidence="9 13" id="KW-0472">Membrane</keyword>
<evidence type="ECO:0000256" key="9">
    <source>
        <dbReference type="ARBA" id="ARBA00023136"/>
    </source>
</evidence>
<dbReference type="InterPro" id="IPR043502">
    <property type="entry name" value="DNA/RNA_pol_sf"/>
</dbReference>
<feature type="region of interest" description="Disordered" evidence="12">
    <location>
        <begin position="271"/>
        <end position="300"/>
    </location>
</feature>
<dbReference type="GO" id="GO:0004129">
    <property type="term" value="F:cytochrome-c oxidase activity"/>
    <property type="evidence" value="ECO:0007669"/>
    <property type="project" value="UniProtKB-EC"/>
</dbReference>
<evidence type="ECO:0000256" key="3">
    <source>
        <dbReference type="ARBA" id="ARBA00010581"/>
    </source>
</evidence>
<dbReference type="PANTHER" id="PTHR11403:SF7">
    <property type="entry name" value="CYTOCHROME C OXIDASE SUBUNIT 3"/>
    <property type="match status" value="1"/>
</dbReference>
<dbReference type="EMBL" id="BKCJ010010153">
    <property type="protein sequence ID" value="GEU90290.1"/>
    <property type="molecule type" value="Genomic_DNA"/>
</dbReference>
<feature type="compositionally biased region" description="Acidic residues" evidence="12">
    <location>
        <begin position="604"/>
        <end position="617"/>
    </location>
</feature>
<dbReference type="InterPro" id="IPR000298">
    <property type="entry name" value="Cyt_c_oxidase-like_su3"/>
</dbReference>
<dbReference type="PROSITE" id="PS00116">
    <property type="entry name" value="DNA_POLYMERASE_B"/>
    <property type="match status" value="1"/>
</dbReference>
<dbReference type="InterPro" id="IPR013833">
    <property type="entry name" value="Cyt_c_oxidase_su3_a-hlx"/>
</dbReference>
<dbReference type="InterPro" id="IPR008972">
    <property type="entry name" value="Cupredoxin"/>
</dbReference>
<evidence type="ECO:0000256" key="12">
    <source>
        <dbReference type="SAM" id="MobiDB-lite"/>
    </source>
</evidence>
<dbReference type="InterPro" id="IPR017964">
    <property type="entry name" value="DNA-dir_DNA_pol_B_CS"/>
</dbReference>
<dbReference type="SUPFAM" id="SSF49503">
    <property type="entry name" value="Cupredoxins"/>
    <property type="match status" value="1"/>
</dbReference>
<evidence type="ECO:0000256" key="6">
    <source>
        <dbReference type="ARBA" id="ARBA00022692"/>
    </source>
</evidence>
<comment type="function">
    <text evidence="11">Component of the cytochrome c oxidase, the last enzyme in the mitochondrial electron transport chain which drives oxidative phosphorylation. The respiratory chain contains 3 multisubunit complexes succinate dehydrogenase (complex II, CII), ubiquinol-cytochrome c oxidoreductase (cytochrome b-c1 complex, complex III, CIII) and cytochrome c oxidase (complex IV, CIV), that cooperate to transfer electrons derived from NADH and succinate to molecular oxygen, creating an electrochemical gradient over the inner membrane that drives transmembrane transport and the ATP synthase. Cytochrome c oxidase is the component of the respiratory chain that catalyzes the reduction of oxygen to water. Electrons originating from reduced cytochrome c in the intermembrane space (IMS) are transferred via the dinuclear copper A center (CU(A)) of subunit 2 and heme A of subunit 1 to the active site in subunit 1, a binuclear center (BNC) formed by heme A3 and copper B (CU(B)). The BNC reduces molecular oxygen to 2 water molecules using 4 electrons from cytochrome c in the IMS and 4 protons from the mitochondrial matrix.</text>
</comment>
<dbReference type="PANTHER" id="PTHR11403">
    <property type="entry name" value="CYTOCHROME C OXIDASE SUBUNIT III"/>
    <property type="match status" value="1"/>
</dbReference>
<dbReference type="GO" id="GO:0003676">
    <property type="term" value="F:nucleic acid binding"/>
    <property type="evidence" value="ECO:0007669"/>
    <property type="project" value="InterPro"/>
</dbReference>
<evidence type="ECO:0000256" key="2">
    <source>
        <dbReference type="ARBA" id="ARBA00004141"/>
    </source>
</evidence>
<evidence type="ECO:0000256" key="13">
    <source>
        <dbReference type="SAM" id="Phobius"/>
    </source>
</evidence>
<name>A0A6L2NVR7_TANCI</name>
<comment type="subunit">
    <text evidence="4">Component of the cytochrome c oxidase (complex IV, CIV), a multisubunit enzyme composed of a catalytic core of 3 subunits and several supernumerary subunits. The complex exists as a monomer or a dimer and forms supercomplexes (SCs) in the inner mitochondrial membrane with ubiquinol-cytochrome c oxidoreductase (cytochrome b-c1 complex, complex III, CIII).</text>
</comment>
<dbReference type="GO" id="GO:0005507">
    <property type="term" value="F:copper ion binding"/>
    <property type="evidence" value="ECO:0007669"/>
    <property type="project" value="InterPro"/>
</dbReference>
<dbReference type="PROSITE" id="PS50857">
    <property type="entry name" value="COX2_CUA"/>
    <property type="match status" value="1"/>
</dbReference>
<keyword evidence="7" id="KW-1278">Translocase</keyword>
<evidence type="ECO:0000256" key="7">
    <source>
        <dbReference type="ARBA" id="ARBA00022967"/>
    </source>
</evidence>
<evidence type="ECO:0000256" key="11">
    <source>
        <dbReference type="RuleBase" id="RU003375"/>
    </source>
</evidence>
<evidence type="ECO:0000256" key="1">
    <source>
        <dbReference type="ARBA" id="ARBA00001935"/>
    </source>
</evidence>
<evidence type="ECO:0000256" key="8">
    <source>
        <dbReference type="ARBA" id="ARBA00022989"/>
    </source>
</evidence>
<dbReference type="Gene3D" id="3.90.1600.10">
    <property type="entry name" value="Palm domain of DNA polymerase"/>
    <property type="match status" value="1"/>
</dbReference>
<dbReference type="InterPro" id="IPR023211">
    <property type="entry name" value="DNA_pol_palm_dom_sf"/>
</dbReference>
<dbReference type="InterPro" id="IPR002429">
    <property type="entry name" value="CcO_II-like_C"/>
</dbReference>
<keyword evidence="6 11" id="KW-0812">Transmembrane</keyword>
<evidence type="ECO:0000256" key="5">
    <source>
        <dbReference type="ARBA" id="ARBA00015944"/>
    </source>
</evidence>
<feature type="transmembrane region" description="Helical" evidence="13">
    <location>
        <begin position="401"/>
        <end position="418"/>
    </location>
</feature>
<keyword evidence="11" id="KW-0496">Mitochondrion</keyword>
<dbReference type="CDD" id="cd01665">
    <property type="entry name" value="Cyt_c_Oxidase_III"/>
    <property type="match status" value="1"/>
</dbReference>
<comment type="subcellular location">
    <subcellularLocation>
        <location evidence="2">Membrane</location>
        <topology evidence="2">Multi-pass membrane protein</topology>
    </subcellularLocation>
</comment>
<dbReference type="AlphaFoldDB" id="A0A6L2NVR7"/>
<evidence type="ECO:0000259" key="14">
    <source>
        <dbReference type="PROSITE" id="PS50253"/>
    </source>
</evidence>
<organism evidence="16">
    <name type="scientific">Tanacetum cinerariifolium</name>
    <name type="common">Dalmatian daisy</name>
    <name type="synonym">Chrysanthemum cinerariifolium</name>
    <dbReference type="NCBI Taxonomy" id="118510"/>
    <lineage>
        <taxon>Eukaryota</taxon>
        <taxon>Viridiplantae</taxon>
        <taxon>Streptophyta</taxon>
        <taxon>Embryophyta</taxon>
        <taxon>Tracheophyta</taxon>
        <taxon>Spermatophyta</taxon>
        <taxon>Magnoliopsida</taxon>
        <taxon>eudicotyledons</taxon>
        <taxon>Gunneridae</taxon>
        <taxon>Pentapetalae</taxon>
        <taxon>asterids</taxon>
        <taxon>campanulids</taxon>
        <taxon>Asterales</taxon>
        <taxon>Asteraceae</taxon>
        <taxon>Asteroideae</taxon>
        <taxon>Anthemideae</taxon>
        <taxon>Anthemidinae</taxon>
        <taxon>Tanacetum</taxon>
    </lineage>
</organism>
<proteinExistence type="inferred from homology"/>